<dbReference type="EMBL" id="ML004484">
    <property type="protein sequence ID" value="RKP29517.1"/>
    <property type="molecule type" value="Genomic_DNA"/>
</dbReference>
<protein>
    <submittedName>
        <fullName evidence="2">Uncharacterized protein</fullName>
    </submittedName>
</protein>
<feature type="region of interest" description="Disordered" evidence="1">
    <location>
        <begin position="175"/>
        <end position="246"/>
    </location>
</feature>
<keyword evidence="3" id="KW-1185">Reference proteome</keyword>
<reference evidence="3" key="1">
    <citation type="journal article" date="2018" name="Nat. Microbiol.">
        <title>Leveraging single-cell genomics to expand the fungal tree of life.</title>
        <authorList>
            <person name="Ahrendt S.R."/>
            <person name="Quandt C.A."/>
            <person name="Ciobanu D."/>
            <person name="Clum A."/>
            <person name="Salamov A."/>
            <person name="Andreopoulos B."/>
            <person name="Cheng J.F."/>
            <person name="Woyke T."/>
            <person name="Pelin A."/>
            <person name="Henrissat B."/>
            <person name="Reynolds N.K."/>
            <person name="Benny G.L."/>
            <person name="Smith M.E."/>
            <person name="James T.Y."/>
            <person name="Grigoriev I.V."/>
        </authorList>
    </citation>
    <scope>NUCLEOTIDE SEQUENCE [LARGE SCALE GENOMIC DNA]</scope>
    <source>
        <strain evidence="3">Baker2002</strain>
    </source>
</reference>
<feature type="compositionally biased region" description="Polar residues" evidence="1">
    <location>
        <begin position="110"/>
        <end position="122"/>
    </location>
</feature>
<feature type="region of interest" description="Disordered" evidence="1">
    <location>
        <begin position="94"/>
        <end position="145"/>
    </location>
</feature>
<dbReference type="Proteomes" id="UP000268321">
    <property type="component" value="Unassembled WGS sequence"/>
</dbReference>
<feature type="compositionally biased region" description="Acidic residues" evidence="1">
    <location>
        <begin position="210"/>
        <end position="246"/>
    </location>
</feature>
<accession>A0A4P9Z9S9</accession>
<dbReference type="AlphaFoldDB" id="A0A4P9Z9S9"/>
<feature type="compositionally biased region" description="Basic residues" evidence="1">
    <location>
        <begin position="94"/>
        <end position="109"/>
    </location>
</feature>
<gene>
    <name evidence="2" type="ORF">METBISCDRAFT_24177</name>
</gene>
<proteinExistence type="predicted"/>
<evidence type="ECO:0000313" key="2">
    <source>
        <dbReference type="EMBL" id="RKP29517.1"/>
    </source>
</evidence>
<feature type="compositionally biased region" description="Acidic residues" evidence="1">
    <location>
        <begin position="179"/>
        <end position="189"/>
    </location>
</feature>
<sequence length="280" mass="32100">MATREDLEIMNESKEKTGVRCCTEKDFGFYSGVVRKKFLAPVFLENETYTVYKSLGFPGLTPPHYILALNEYQGFKFNQDAFASPFHQQIIKKERRSSKRVIRKQRSKSHSNTSAYANQSSVRQRRHTSHEHMGKEADSSLSHESSFSLLSIRNTNRATFKVLAGLIQDFEEHSRNENAIEEEEEDDEINPNLEDDIHGITHEGSPDGPDNMEQDEDETYEGLGSEEEDDELEWDDEEGSSEEEDAYSFVQQNGLLYHKVPVIDIIVSDDDDQMDLVSQS</sequence>
<organism evidence="2 3">
    <name type="scientific">Metschnikowia bicuspidata</name>
    <dbReference type="NCBI Taxonomy" id="27322"/>
    <lineage>
        <taxon>Eukaryota</taxon>
        <taxon>Fungi</taxon>
        <taxon>Dikarya</taxon>
        <taxon>Ascomycota</taxon>
        <taxon>Saccharomycotina</taxon>
        <taxon>Pichiomycetes</taxon>
        <taxon>Metschnikowiaceae</taxon>
        <taxon>Metschnikowia</taxon>
    </lineage>
</organism>
<feature type="compositionally biased region" description="Basic and acidic residues" evidence="1">
    <location>
        <begin position="195"/>
        <end position="205"/>
    </location>
</feature>
<evidence type="ECO:0000256" key="1">
    <source>
        <dbReference type="SAM" id="MobiDB-lite"/>
    </source>
</evidence>
<evidence type="ECO:0000313" key="3">
    <source>
        <dbReference type="Proteomes" id="UP000268321"/>
    </source>
</evidence>
<name>A0A4P9Z9S9_9ASCO</name>